<evidence type="ECO:0000313" key="4">
    <source>
        <dbReference type="EMBL" id="RDH45818.1"/>
    </source>
</evidence>
<organism evidence="4 5">
    <name type="scientific">Zooshikella ganghwensis</name>
    <dbReference type="NCBI Taxonomy" id="202772"/>
    <lineage>
        <taxon>Bacteria</taxon>
        <taxon>Pseudomonadati</taxon>
        <taxon>Pseudomonadota</taxon>
        <taxon>Gammaproteobacteria</taxon>
        <taxon>Oceanospirillales</taxon>
        <taxon>Zooshikellaceae</taxon>
        <taxon>Zooshikella</taxon>
    </lineage>
</organism>
<dbReference type="EMBL" id="NDXW01000004">
    <property type="protein sequence ID" value="RDH41732.1"/>
    <property type="molecule type" value="Genomic_DNA"/>
</dbReference>
<dbReference type="Proteomes" id="UP000257039">
    <property type="component" value="Unassembled WGS sequence"/>
</dbReference>
<evidence type="ECO:0000313" key="1">
    <source>
        <dbReference type="EMBL" id="RDH41640.1"/>
    </source>
</evidence>
<gene>
    <name evidence="4" type="ORF">B9G39_21515</name>
    <name evidence="3" type="ORF">B9G39_27115</name>
    <name evidence="2" type="ORF">B9G39_27265</name>
    <name evidence="1" type="ORF">B9G39_27645</name>
</gene>
<dbReference type="RefSeq" id="WP_094788709.1">
    <property type="nucleotide sequence ID" value="NZ_NDXW01000001.1"/>
</dbReference>
<dbReference type="Pfam" id="PF05489">
    <property type="entry name" value="Phage_tail_X"/>
    <property type="match status" value="1"/>
</dbReference>
<dbReference type="EMBL" id="NDXW01000001">
    <property type="protein sequence ID" value="RDH45818.1"/>
    <property type="molecule type" value="Genomic_DNA"/>
</dbReference>
<dbReference type="EMBL" id="NDXW01000005">
    <property type="protein sequence ID" value="RDH41651.1"/>
    <property type="molecule type" value="Genomic_DNA"/>
</dbReference>
<reference evidence="4 5" key="1">
    <citation type="submission" date="2017-04" db="EMBL/GenBank/DDBJ databases">
        <title>Draft genome sequence of Zooshikella ganghwensis VG4 isolated from Red Sea sediments.</title>
        <authorList>
            <person name="Rehman Z."/>
            <person name="Alam I."/>
            <person name="Kamau A."/>
            <person name="Bajic V."/>
            <person name="Leiknes T."/>
        </authorList>
    </citation>
    <scope>NUCLEOTIDE SEQUENCE [LARGE SCALE GENOMIC DNA]</scope>
    <source>
        <strain evidence="4 5">VG4</strain>
    </source>
</reference>
<evidence type="ECO:0000313" key="3">
    <source>
        <dbReference type="EMBL" id="RDH41732.1"/>
    </source>
</evidence>
<dbReference type="EMBL" id="NDXW01000006">
    <property type="protein sequence ID" value="RDH41640.1"/>
    <property type="molecule type" value="Genomic_DNA"/>
</dbReference>
<evidence type="ECO:0000313" key="2">
    <source>
        <dbReference type="EMBL" id="RDH41651.1"/>
    </source>
</evidence>
<comment type="caution">
    <text evidence="4">The sequence shown here is derived from an EMBL/GenBank/DDBJ whole genome shotgun (WGS) entry which is preliminary data.</text>
</comment>
<sequence>MRYLTKQDDNLDAICWQYYGEREVGFYVLQTLDANPGLAELGPFLPAGLTIELPDLPSPVQTTQKLWD</sequence>
<keyword evidence="5" id="KW-1185">Reference proteome</keyword>
<name>A0A4P9VQJ3_9GAMM</name>
<evidence type="ECO:0000313" key="5">
    <source>
        <dbReference type="Proteomes" id="UP000257039"/>
    </source>
</evidence>
<proteinExistence type="predicted"/>
<accession>A0A4P9VQJ3</accession>
<dbReference type="AlphaFoldDB" id="A0A4P9VQJ3"/>
<dbReference type="InterPro" id="IPR008861">
    <property type="entry name" value="GpX-like"/>
</dbReference>
<protein>
    <submittedName>
        <fullName evidence="4">Phage tail protein</fullName>
    </submittedName>
</protein>